<dbReference type="Proteomes" id="UP000323142">
    <property type="component" value="Unassembled WGS sequence"/>
</dbReference>
<accession>A0A5B2VUH3</accession>
<dbReference type="InterPro" id="IPR011990">
    <property type="entry name" value="TPR-like_helical_dom_sf"/>
</dbReference>
<name>A0A5B2VUH3_9HYPH</name>
<dbReference type="RefSeq" id="WP_149815549.1">
    <property type="nucleotide sequence ID" value="NZ_VUOA01000006.1"/>
</dbReference>
<feature type="compositionally biased region" description="Basic and acidic residues" evidence="1">
    <location>
        <begin position="148"/>
        <end position="157"/>
    </location>
</feature>
<dbReference type="Gene3D" id="1.25.40.10">
    <property type="entry name" value="Tetratricopeptide repeat domain"/>
    <property type="match status" value="1"/>
</dbReference>
<reference evidence="3 4" key="2">
    <citation type="submission" date="2019-09" db="EMBL/GenBank/DDBJ databases">
        <authorList>
            <person name="Jin C."/>
        </authorList>
    </citation>
    <scope>NUCLEOTIDE SEQUENCE [LARGE SCALE GENOMIC DNA]</scope>
    <source>
        <strain evidence="3 4">BN140002</strain>
    </source>
</reference>
<evidence type="ECO:0000313" key="3">
    <source>
        <dbReference type="EMBL" id="KAA2242278.1"/>
    </source>
</evidence>
<proteinExistence type="predicted"/>
<dbReference type="SUPFAM" id="SSF81901">
    <property type="entry name" value="HCP-like"/>
    <property type="match status" value="1"/>
</dbReference>
<evidence type="ECO:0000256" key="1">
    <source>
        <dbReference type="SAM" id="MobiDB-lite"/>
    </source>
</evidence>
<dbReference type="OrthoDB" id="8003401at2"/>
<protein>
    <submittedName>
        <fullName evidence="3">Sel1 repeat family protein</fullName>
    </submittedName>
</protein>
<organism evidence="3 4">
    <name type="scientific">Salinarimonas soli</name>
    <dbReference type="NCBI Taxonomy" id="1638099"/>
    <lineage>
        <taxon>Bacteria</taxon>
        <taxon>Pseudomonadati</taxon>
        <taxon>Pseudomonadota</taxon>
        <taxon>Alphaproteobacteria</taxon>
        <taxon>Hyphomicrobiales</taxon>
        <taxon>Salinarimonadaceae</taxon>
        <taxon>Salinarimonas</taxon>
    </lineage>
</organism>
<feature type="region of interest" description="Disordered" evidence="1">
    <location>
        <begin position="1"/>
        <end position="38"/>
    </location>
</feature>
<sequence>MSARPDPQGEWESEADLDIESMPRFLSHPRPANDLRGQNPLMRRRKSIVPLVATLGLGLAVLGGAAYLLVAPPAPEVAVMAPATRSPVALKSEPKAEARSLAETIDARPAVVTGALRETMTASADPAVAIAAPVAAPVAAPAPPPEPAPREVARLEPPRIVPEPPPAVERPAPAPVPVPERPAPAPERAAPVDAAPRVSSAEAERALKRAETLLEQGDISAARLFLERAADGGSARASFRLAETYDPRVLQRWGARGIKGSPEKARDYYRQAQARGDAEAASRLAGLGAR</sequence>
<feature type="compositionally biased region" description="Pro residues" evidence="1">
    <location>
        <begin position="159"/>
        <end position="185"/>
    </location>
</feature>
<keyword evidence="4" id="KW-1185">Reference proteome</keyword>
<feature type="compositionally biased region" description="Low complexity" evidence="1">
    <location>
        <begin position="186"/>
        <end position="197"/>
    </location>
</feature>
<comment type="caution">
    <text evidence="3">The sequence shown here is derived from an EMBL/GenBank/DDBJ whole genome shotgun (WGS) entry which is preliminary data.</text>
</comment>
<keyword evidence="2" id="KW-0812">Transmembrane</keyword>
<keyword evidence="2" id="KW-0472">Membrane</keyword>
<feature type="region of interest" description="Disordered" evidence="1">
    <location>
        <begin position="138"/>
        <end position="198"/>
    </location>
</feature>
<gene>
    <name evidence="3" type="ORF">F0L46_03040</name>
</gene>
<keyword evidence="2" id="KW-1133">Transmembrane helix</keyword>
<evidence type="ECO:0000313" key="4">
    <source>
        <dbReference type="Proteomes" id="UP000323142"/>
    </source>
</evidence>
<dbReference type="AlphaFoldDB" id="A0A5B2VUH3"/>
<feature type="compositionally biased region" description="Acidic residues" evidence="1">
    <location>
        <begin position="9"/>
        <end position="19"/>
    </location>
</feature>
<feature type="transmembrane region" description="Helical" evidence="2">
    <location>
        <begin position="48"/>
        <end position="70"/>
    </location>
</feature>
<evidence type="ECO:0000256" key="2">
    <source>
        <dbReference type="SAM" id="Phobius"/>
    </source>
</evidence>
<reference evidence="3 4" key="1">
    <citation type="submission" date="2019-09" db="EMBL/GenBank/DDBJ databases">
        <title>Salinarimonas rosea gen. nov., sp. nov., a new member of the a-2 subgroup of the Proteobacteria.</title>
        <authorList>
            <person name="Liu J."/>
        </authorList>
    </citation>
    <scope>NUCLEOTIDE SEQUENCE [LARGE SCALE GENOMIC DNA]</scope>
    <source>
        <strain evidence="3 4">BN140002</strain>
    </source>
</reference>
<dbReference type="EMBL" id="VUOA01000006">
    <property type="protein sequence ID" value="KAA2242278.1"/>
    <property type="molecule type" value="Genomic_DNA"/>
</dbReference>